<feature type="active site" evidence="15">
    <location>
        <position position="217"/>
    </location>
</feature>
<dbReference type="PANTHER" id="PTHR10942">
    <property type="entry name" value="LEISHMANOLYSIN-LIKE PEPTIDASE"/>
    <property type="match status" value="1"/>
</dbReference>
<comment type="catalytic activity">
    <reaction evidence="1">
        <text>Preference for hydrophobic residues at P1 and P1' and basic residues at P2' and P3'. A model nonapeptide is cleaved at -Ala-Tyr-|-Leu-Lys-Lys-.</text>
        <dbReference type="EC" id="3.4.24.36"/>
    </reaction>
</comment>
<keyword evidence="7 17" id="KW-0378">Hydrolase</keyword>
<evidence type="ECO:0000256" key="7">
    <source>
        <dbReference type="ARBA" id="ARBA00022801"/>
    </source>
</evidence>
<keyword evidence="4 17" id="KW-0645">Protease</keyword>
<dbReference type="InterPro" id="IPR001577">
    <property type="entry name" value="Peptidase_M8"/>
</dbReference>
<dbReference type="GO" id="GO:0046872">
    <property type="term" value="F:metal ion binding"/>
    <property type="evidence" value="ECO:0007669"/>
    <property type="project" value="UniProtKB-KW"/>
</dbReference>
<evidence type="ECO:0000256" key="12">
    <source>
        <dbReference type="ARBA" id="ARBA00023145"/>
    </source>
</evidence>
<evidence type="ECO:0000256" key="2">
    <source>
        <dbReference type="ARBA" id="ARBA00004370"/>
    </source>
</evidence>
<evidence type="ECO:0000256" key="3">
    <source>
        <dbReference type="ARBA" id="ARBA00005860"/>
    </source>
</evidence>
<keyword evidence="14" id="KW-0325">Glycoprotein</keyword>
<keyword evidence="6 17" id="KW-0732">Signal</keyword>
<dbReference type="EC" id="3.4.24.-" evidence="17"/>
<feature type="chain" id="PRO_5023962127" description="Leishmanolysin-like peptidase" evidence="17">
    <location>
        <begin position="21"/>
        <end position="459"/>
    </location>
</feature>
<evidence type="ECO:0000256" key="1">
    <source>
        <dbReference type="ARBA" id="ARBA00001249"/>
    </source>
</evidence>
<dbReference type="Gene3D" id="3.90.132.10">
    <property type="entry name" value="Leishmanolysin , domain 2"/>
    <property type="match status" value="1"/>
</dbReference>
<dbReference type="RefSeq" id="XP_028877514.1">
    <property type="nucleotide sequence ID" value="XM_029031200.1"/>
</dbReference>
<evidence type="ECO:0000256" key="14">
    <source>
        <dbReference type="ARBA" id="ARBA00023180"/>
    </source>
</evidence>
<dbReference type="SUPFAM" id="SSF55486">
    <property type="entry name" value="Metalloproteases ('zincins'), catalytic domain"/>
    <property type="match status" value="1"/>
</dbReference>
<feature type="signal peptide" evidence="17">
    <location>
        <begin position="1"/>
        <end position="20"/>
    </location>
</feature>
<dbReference type="GeneID" id="39990980"/>
<evidence type="ECO:0000256" key="11">
    <source>
        <dbReference type="ARBA" id="ARBA00023136"/>
    </source>
</evidence>
<evidence type="ECO:0000256" key="8">
    <source>
        <dbReference type="ARBA" id="ARBA00022833"/>
    </source>
</evidence>
<evidence type="ECO:0000313" key="19">
    <source>
        <dbReference type="Proteomes" id="UP000192257"/>
    </source>
</evidence>
<keyword evidence="12" id="KW-0865">Zymogen</keyword>
<dbReference type="GO" id="GO:0006508">
    <property type="term" value="P:proteolysis"/>
    <property type="evidence" value="ECO:0007669"/>
    <property type="project" value="UniProtKB-KW"/>
</dbReference>
<evidence type="ECO:0000256" key="15">
    <source>
        <dbReference type="PIRSR" id="PIRSR601577-1"/>
    </source>
</evidence>
<evidence type="ECO:0000256" key="5">
    <source>
        <dbReference type="ARBA" id="ARBA00022723"/>
    </source>
</evidence>
<reference evidence="18 19" key="1">
    <citation type="submission" date="2017-03" db="EMBL/GenBank/DDBJ databases">
        <title>An alternative strategy for trypanosome survival in the mammalian bloodstream revealed through genome and transcriptome analysis of the ubiquitous bovine parasite Trypanosoma (Megatrypanum) theileri.</title>
        <authorList>
            <person name="Kelly S."/>
            <person name="Ivens A."/>
            <person name="Mott A."/>
            <person name="O'Neill E."/>
            <person name="Emms D."/>
            <person name="Macleod O."/>
            <person name="Voorheis P."/>
            <person name="Matthews J."/>
            <person name="Matthews K."/>
            <person name="Carrington M."/>
        </authorList>
    </citation>
    <scope>NUCLEOTIDE SEQUENCE [LARGE SCALE GENOMIC DNA]</scope>
    <source>
        <strain evidence="18">Edinburgh</strain>
    </source>
</reference>
<keyword evidence="13" id="KW-1015">Disulfide bond</keyword>
<evidence type="ECO:0000256" key="13">
    <source>
        <dbReference type="ARBA" id="ARBA00023157"/>
    </source>
</evidence>
<evidence type="ECO:0000256" key="9">
    <source>
        <dbReference type="ARBA" id="ARBA00022889"/>
    </source>
</evidence>
<evidence type="ECO:0000313" key="18">
    <source>
        <dbReference type="EMBL" id="ORC83448.1"/>
    </source>
</evidence>
<dbReference type="GO" id="GO:0005737">
    <property type="term" value="C:cytoplasm"/>
    <property type="evidence" value="ECO:0007669"/>
    <property type="project" value="TreeGrafter"/>
</dbReference>
<gene>
    <name evidence="18" type="ORF">TM35_000701120</name>
</gene>
<keyword evidence="11" id="KW-0472">Membrane</keyword>
<accession>A0A1X0NFZ9</accession>
<keyword evidence="5 16" id="KW-0479">Metal-binding</keyword>
<proteinExistence type="inferred from homology"/>
<name>A0A1X0NFZ9_9TRYP</name>
<dbReference type="OrthoDB" id="527990at2759"/>
<comment type="subcellular location">
    <subcellularLocation>
        <location evidence="2">Membrane</location>
    </subcellularLocation>
</comment>
<dbReference type="VEuPathDB" id="TriTrypDB:TM35_000701120"/>
<protein>
    <recommendedName>
        <fullName evidence="17">Leishmanolysin-like peptidase</fullName>
        <ecNumber evidence="17">3.4.24.-</ecNumber>
    </recommendedName>
</protein>
<comment type="caution">
    <text evidence="18">The sequence shown here is derived from an EMBL/GenBank/DDBJ whole genome shotgun (WGS) entry which is preliminary data.</text>
</comment>
<keyword evidence="8 16" id="KW-0862">Zinc</keyword>
<evidence type="ECO:0000256" key="16">
    <source>
        <dbReference type="PIRSR" id="PIRSR601577-2"/>
    </source>
</evidence>
<dbReference type="PRINTS" id="PR00782">
    <property type="entry name" value="LSHMANOLYSIN"/>
</dbReference>
<dbReference type="Pfam" id="PF01457">
    <property type="entry name" value="Peptidase_M8"/>
    <property type="match status" value="1"/>
</dbReference>
<evidence type="ECO:0000256" key="6">
    <source>
        <dbReference type="ARBA" id="ARBA00022729"/>
    </source>
</evidence>
<comment type="similarity">
    <text evidence="3 17">Belongs to the peptidase M8 family.</text>
</comment>
<organism evidence="18 19">
    <name type="scientific">Trypanosoma theileri</name>
    <dbReference type="NCBI Taxonomy" id="67003"/>
    <lineage>
        <taxon>Eukaryota</taxon>
        <taxon>Discoba</taxon>
        <taxon>Euglenozoa</taxon>
        <taxon>Kinetoplastea</taxon>
        <taxon>Metakinetoplastina</taxon>
        <taxon>Trypanosomatida</taxon>
        <taxon>Trypanosomatidae</taxon>
        <taxon>Trypanosoma</taxon>
    </lineage>
</organism>
<dbReference type="AlphaFoldDB" id="A0A1X0NFZ9"/>
<evidence type="ECO:0000256" key="10">
    <source>
        <dbReference type="ARBA" id="ARBA00023049"/>
    </source>
</evidence>
<dbReference type="Gene3D" id="3.10.170.20">
    <property type="match status" value="1"/>
</dbReference>
<dbReference type="GO" id="GO:0004222">
    <property type="term" value="F:metalloendopeptidase activity"/>
    <property type="evidence" value="ECO:0007669"/>
    <property type="project" value="UniProtKB-UniRule"/>
</dbReference>
<feature type="non-terminal residue" evidence="18">
    <location>
        <position position="459"/>
    </location>
</feature>
<dbReference type="PANTHER" id="PTHR10942:SF0">
    <property type="entry name" value="LEISHMANOLYSIN-LIKE PEPTIDASE"/>
    <property type="match status" value="1"/>
</dbReference>
<feature type="binding site" evidence="16">
    <location>
        <position position="216"/>
    </location>
    <ligand>
        <name>Zn(2+)</name>
        <dbReference type="ChEBI" id="CHEBI:29105"/>
        <note>catalytic</note>
    </ligand>
</feature>
<feature type="binding site" evidence="16">
    <location>
        <position position="283"/>
    </location>
    <ligand>
        <name>Zn(2+)</name>
        <dbReference type="ChEBI" id="CHEBI:29105"/>
        <note>catalytic</note>
    </ligand>
</feature>
<keyword evidence="19" id="KW-1185">Reference proteome</keyword>
<comment type="cofactor">
    <cofactor evidence="16 17">
        <name>Zn(2+)</name>
        <dbReference type="ChEBI" id="CHEBI:29105"/>
    </cofactor>
    <text evidence="16 17">Binds 1 zinc ion per subunit.</text>
</comment>
<dbReference type="EMBL" id="NBCO01000070">
    <property type="protein sequence ID" value="ORC83448.1"/>
    <property type="molecule type" value="Genomic_DNA"/>
</dbReference>
<evidence type="ECO:0000256" key="17">
    <source>
        <dbReference type="RuleBase" id="RU366077"/>
    </source>
</evidence>
<dbReference type="Proteomes" id="UP000192257">
    <property type="component" value="Unassembled WGS sequence"/>
</dbReference>
<dbReference type="GO" id="GO:0007155">
    <property type="term" value="P:cell adhesion"/>
    <property type="evidence" value="ECO:0007669"/>
    <property type="project" value="UniProtKB-KW"/>
</dbReference>
<keyword evidence="9" id="KW-0130">Cell adhesion</keyword>
<evidence type="ECO:0000256" key="4">
    <source>
        <dbReference type="ARBA" id="ARBA00022670"/>
    </source>
</evidence>
<sequence>MRRLLCTALFLLCCAYGCIAAVVQPLPQTGQGPWDTYTVAVTDDGLPKKGQENWQPIRIAVSSHGVAWTVNHCLYKKVGARWSYGYNNPHFDKVVCYRRDGITVEKANLFLNKILPAAISLHTERLKVKRVSGNLRISGSTDVFLGTFCKGAGIPAAHLDQGIPDADFVLYVGLAIYKPATTVCSYNAEKRPTSASIKFRPRDIADTRHFTRIVAHEIGHGLGFNSRVIGSREMLTIVTDGNYGVQYEVRRTLMVEKVREHYDCPTATGMKLEKDAQHYYYPHFDRRIAKDELMSPYSGSSNGMFYTALTLAAFESTGHYKAVFSKAENMSWGRNAGCDFLKKKCRDDELSKYKDMFCDIKSTEPLQCTSDRFALGKCSKTWKSDALKWQHCLFNQRDGPKMAELDDECPIIKPLVRTSCESGDVTVMPGSIVSNISRCLSRVKLFASNKVRPIGGICA</sequence>
<keyword evidence="10 16" id="KW-0482">Metalloprotease</keyword>
<dbReference type="GO" id="GO:0016020">
    <property type="term" value="C:membrane"/>
    <property type="evidence" value="ECO:0007669"/>
    <property type="project" value="UniProtKB-SubCell"/>
</dbReference>
<feature type="binding site" evidence="16">
    <location>
        <position position="220"/>
    </location>
    <ligand>
        <name>Zn(2+)</name>
        <dbReference type="ChEBI" id="CHEBI:29105"/>
        <note>catalytic</note>
    </ligand>
</feature>
<dbReference type="Gene3D" id="2.10.55.10">
    <property type="entry name" value="Leishmanolysin domain 3"/>
    <property type="match status" value="1"/>
</dbReference>